<dbReference type="EMBL" id="BGPR01089878">
    <property type="protein sequence ID" value="GBM17054.1"/>
    <property type="molecule type" value="Genomic_DNA"/>
</dbReference>
<protein>
    <submittedName>
        <fullName evidence="1">Uncharacterized protein</fullName>
    </submittedName>
</protein>
<accession>A0A4Y2DM07</accession>
<gene>
    <name evidence="1" type="ORF">AVEN_123837_1</name>
    <name evidence="2" type="ORF">AVEN_139163_1</name>
</gene>
<evidence type="ECO:0000313" key="3">
    <source>
        <dbReference type="Proteomes" id="UP000499080"/>
    </source>
</evidence>
<organism evidence="1 3">
    <name type="scientific">Araneus ventricosus</name>
    <name type="common">Orbweaver spider</name>
    <name type="synonym">Epeira ventricosa</name>
    <dbReference type="NCBI Taxonomy" id="182803"/>
    <lineage>
        <taxon>Eukaryota</taxon>
        <taxon>Metazoa</taxon>
        <taxon>Ecdysozoa</taxon>
        <taxon>Arthropoda</taxon>
        <taxon>Chelicerata</taxon>
        <taxon>Arachnida</taxon>
        <taxon>Araneae</taxon>
        <taxon>Araneomorphae</taxon>
        <taxon>Entelegynae</taxon>
        <taxon>Araneoidea</taxon>
        <taxon>Araneidae</taxon>
        <taxon>Araneus</taxon>
    </lineage>
</organism>
<evidence type="ECO:0000313" key="1">
    <source>
        <dbReference type="EMBL" id="GBM17046.1"/>
    </source>
</evidence>
<dbReference type="EMBL" id="BGPR01089876">
    <property type="protein sequence ID" value="GBM17046.1"/>
    <property type="molecule type" value="Genomic_DNA"/>
</dbReference>
<evidence type="ECO:0000313" key="2">
    <source>
        <dbReference type="EMBL" id="GBM17054.1"/>
    </source>
</evidence>
<dbReference type="AlphaFoldDB" id="A0A4Y2DM07"/>
<dbReference type="Proteomes" id="UP000499080">
    <property type="component" value="Unassembled WGS sequence"/>
</dbReference>
<sequence length="98" mass="11253">MAKQSLDFKSGAFVGSDVAEPDQLMLLCLFSHVEGCSQNALCRIMQRSAICIYTWAICCRGKVKPFQVRGKWAVSCKKTCPELGHRYTNFRRYIKRRD</sequence>
<name>A0A4Y2DM07_ARAVE</name>
<keyword evidence="3" id="KW-1185">Reference proteome</keyword>
<reference evidence="1 3" key="1">
    <citation type="journal article" date="2019" name="Sci. Rep.">
        <title>Orb-weaving spider Araneus ventricosus genome elucidates the spidroin gene catalogue.</title>
        <authorList>
            <person name="Kono N."/>
            <person name="Nakamura H."/>
            <person name="Ohtoshi R."/>
            <person name="Moran D.A.P."/>
            <person name="Shinohara A."/>
            <person name="Yoshida Y."/>
            <person name="Fujiwara M."/>
            <person name="Mori M."/>
            <person name="Tomita M."/>
            <person name="Arakawa K."/>
        </authorList>
    </citation>
    <scope>NUCLEOTIDE SEQUENCE [LARGE SCALE GENOMIC DNA]</scope>
</reference>
<comment type="caution">
    <text evidence="1">The sequence shown here is derived from an EMBL/GenBank/DDBJ whole genome shotgun (WGS) entry which is preliminary data.</text>
</comment>
<proteinExistence type="predicted"/>